<accession>A0A2H3JBT8</accession>
<keyword evidence="2" id="KW-1185">Reference proteome</keyword>
<name>A0A2H3JBT8_WOLCO</name>
<dbReference type="AlphaFoldDB" id="A0A2H3JBT8"/>
<proteinExistence type="predicted"/>
<sequence>MLLSEDAAQKAYFVRITAKYHHDHPTPLPPALLADRILSAETVAKIVDKVRIEPEWVKDHFHLLPEGIERCHIWAMYKKYQWALHLLLIFEEADWLLCQLHNIIFKDYKFSAKKDSQTVVNQVRNFRRFYDAFFEAILYDDITNKELRESERDANAIRKYLRHGKVLDGSVRSAVCGLAALKYTFPTL</sequence>
<organism evidence="1 2">
    <name type="scientific">Wolfiporia cocos (strain MD-104)</name>
    <name type="common">Brown rot fungus</name>
    <dbReference type="NCBI Taxonomy" id="742152"/>
    <lineage>
        <taxon>Eukaryota</taxon>
        <taxon>Fungi</taxon>
        <taxon>Dikarya</taxon>
        <taxon>Basidiomycota</taxon>
        <taxon>Agaricomycotina</taxon>
        <taxon>Agaricomycetes</taxon>
        <taxon>Polyporales</taxon>
        <taxon>Phaeolaceae</taxon>
        <taxon>Wolfiporia</taxon>
    </lineage>
</organism>
<evidence type="ECO:0000313" key="2">
    <source>
        <dbReference type="Proteomes" id="UP000218811"/>
    </source>
</evidence>
<evidence type="ECO:0000313" key="1">
    <source>
        <dbReference type="EMBL" id="PCH39710.1"/>
    </source>
</evidence>
<gene>
    <name evidence="1" type="ORF">WOLCODRAFT_149744</name>
</gene>
<dbReference type="EMBL" id="KB468053">
    <property type="protein sequence ID" value="PCH39710.1"/>
    <property type="molecule type" value="Genomic_DNA"/>
</dbReference>
<reference evidence="1 2" key="1">
    <citation type="journal article" date="2012" name="Science">
        <title>The Paleozoic origin of enzymatic lignin decomposition reconstructed from 31 fungal genomes.</title>
        <authorList>
            <person name="Floudas D."/>
            <person name="Binder M."/>
            <person name="Riley R."/>
            <person name="Barry K."/>
            <person name="Blanchette R.A."/>
            <person name="Henrissat B."/>
            <person name="Martinez A.T."/>
            <person name="Otillar R."/>
            <person name="Spatafora J.W."/>
            <person name="Yadav J.S."/>
            <person name="Aerts A."/>
            <person name="Benoit I."/>
            <person name="Boyd A."/>
            <person name="Carlson A."/>
            <person name="Copeland A."/>
            <person name="Coutinho P.M."/>
            <person name="de Vries R.P."/>
            <person name="Ferreira P."/>
            <person name="Findley K."/>
            <person name="Foster B."/>
            <person name="Gaskell J."/>
            <person name="Glotzer D."/>
            <person name="Gorecki P."/>
            <person name="Heitman J."/>
            <person name="Hesse C."/>
            <person name="Hori C."/>
            <person name="Igarashi K."/>
            <person name="Jurgens J.A."/>
            <person name="Kallen N."/>
            <person name="Kersten P."/>
            <person name="Kohler A."/>
            <person name="Kuees U."/>
            <person name="Kumar T.K.A."/>
            <person name="Kuo A."/>
            <person name="LaButti K."/>
            <person name="Larrondo L.F."/>
            <person name="Lindquist E."/>
            <person name="Ling A."/>
            <person name="Lombard V."/>
            <person name="Lucas S."/>
            <person name="Lundell T."/>
            <person name="Martin R."/>
            <person name="McLaughlin D.J."/>
            <person name="Morgenstern I."/>
            <person name="Morin E."/>
            <person name="Murat C."/>
            <person name="Nagy L.G."/>
            <person name="Nolan M."/>
            <person name="Ohm R.A."/>
            <person name="Patyshakuliyeva A."/>
            <person name="Rokas A."/>
            <person name="Ruiz-Duenas F.J."/>
            <person name="Sabat G."/>
            <person name="Salamov A."/>
            <person name="Samejima M."/>
            <person name="Schmutz J."/>
            <person name="Slot J.C."/>
            <person name="St John F."/>
            <person name="Stenlid J."/>
            <person name="Sun H."/>
            <person name="Sun S."/>
            <person name="Syed K."/>
            <person name="Tsang A."/>
            <person name="Wiebenga A."/>
            <person name="Young D."/>
            <person name="Pisabarro A."/>
            <person name="Eastwood D.C."/>
            <person name="Martin F."/>
            <person name="Cullen D."/>
            <person name="Grigoriev I.V."/>
            <person name="Hibbett D.S."/>
        </authorList>
    </citation>
    <scope>NUCLEOTIDE SEQUENCE [LARGE SCALE GENOMIC DNA]</scope>
    <source>
        <strain evidence="1 2">MD-104</strain>
    </source>
</reference>
<dbReference type="Proteomes" id="UP000218811">
    <property type="component" value="Unassembled WGS sequence"/>
</dbReference>
<protein>
    <submittedName>
        <fullName evidence="1">Uncharacterized protein</fullName>
    </submittedName>
</protein>